<gene>
    <name evidence="1" type="ORF">E2C01_086858</name>
</gene>
<accession>A0A5B7JFS1</accession>
<protein>
    <submittedName>
        <fullName evidence="1">Uncharacterized protein</fullName>
    </submittedName>
</protein>
<comment type="caution">
    <text evidence="1">The sequence shown here is derived from an EMBL/GenBank/DDBJ whole genome shotgun (WGS) entry which is preliminary data.</text>
</comment>
<dbReference type="Proteomes" id="UP000324222">
    <property type="component" value="Unassembled WGS sequence"/>
</dbReference>
<organism evidence="1 2">
    <name type="scientific">Portunus trituberculatus</name>
    <name type="common">Swimming crab</name>
    <name type="synonym">Neptunus trituberculatus</name>
    <dbReference type="NCBI Taxonomy" id="210409"/>
    <lineage>
        <taxon>Eukaryota</taxon>
        <taxon>Metazoa</taxon>
        <taxon>Ecdysozoa</taxon>
        <taxon>Arthropoda</taxon>
        <taxon>Crustacea</taxon>
        <taxon>Multicrustacea</taxon>
        <taxon>Malacostraca</taxon>
        <taxon>Eumalacostraca</taxon>
        <taxon>Eucarida</taxon>
        <taxon>Decapoda</taxon>
        <taxon>Pleocyemata</taxon>
        <taxon>Brachyura</taxon>
        <taxon>Eubrachyura</taxon>
        <taxon>Portunoidea</taxon>
        <taxon>Portunidae</taxon>
        <taxon>Portuninae</taxon>
        <taxon>Portunus</taxon>
    </lineage>
</organism>
<sequence length="86" mass="9349">MTPASSVRLTPADSDESPCCEIIESYLHCSRACPEEPPTTTTTTTTTTQHSLSSNCSFPPTVPKMLFRFSVSLALIHPREVMQGCS</sequence>
<dbReference type="EMBL" id="VSRR010088984">
    <property type="protein sequence ID" value="MPC91798.1"/>
    <property type="molecule type" value="Genomic_DNA"/>
</dbReference>
<evidence type="ECO:0000313" key="1">
    <source>
        <dbReference type="EMBL" id="MPC91798.1"/>
    </source>
</evidence>
<reference evidence="1 2" key="1">
    <citation type="submission" date="2019-05" db="EMBL/GenBank/DDBJ databases">
        <title>Another draft genome of Portunus trituberculatus and its Hox gene families provides insights of decapod evolution.</title>
        <authorList>
            <person name="Jeong J.-H."/>
            <person name="Song I."/>
            <person name="Kim S."/>
            <person name="Choi T."/>
            <person name="Kim D."/>
            <person name="Ryu S."/>
            <person name="Kim W."/>
        </authorList>
    </citation>
    <scope>NUCLEOTIDE SEQUENCE [LARGE SCALE GENOMIC DNA]</scope>
    <source>
        <tissue evidence="1">Muscle</tissue>
    </source>
</reference>
<name>A0A5B7JFS1_PORTR</name>
<dbReference type="AlphaFoldDB" id="A0A5B7JFS1"/>
<proteinExistence type="predicted"/>
<evidence type="ECO:0000313" key="2">
    <source>
        <dbReference type="Proteomes" id="UP000324222"/>
    </source>
</evidence>
<keyword evidence="2" id="KW-1185">Reference proteome</keyword>